<feature type="non-terminal residue" evidence="10">
    <location>
        <position position="1"/>
    </location>
</feature>
<evidence type="ECO:0000256" key="1">
    <source>
        <dbReference type="ARBA" id="ARBA00004123"/>
    </source>
</evidence>
<dbReference type="InterPro" id="IPR036236">
    <property type="entry name" value="Znf_C2H2_sf"/>
</dbReference>
<gene>
    <name evidence="10" type="ORF">ANN_13034</name>
</gene>
<keyword evidence="6" id="KW-0539">Nucleus</keyword>
<dbReference type="PANTHER" id="PTHR24394:SF44">
    <property type="entry name" value="ZINC FINGER PROTEIN 271-LIKE"/>
    <property type="match status" value="1"/>
</dbReference>
<evidence type="ECO:0000313" key="11">
    <source>
        <dbReference type="Proteomes" id="UP001148838"/>
    </source>
</evidence>
<feature type="domain" description="C2H2-type" evidence="9">
    <location>
        <begin position="526"/>
        <end position="553"/>
    </location>
</feature>
<evidence type="ECO:0000256" key="7">
    <source>
        <dbReference type="PROSITE-ProRule" id="PRU00042"/>
    </source>
</evidence>
<sequence>GFKFTIESVKVRRRRLAEKLNGSNRRLKIGPKIKVEPTLKLEPSDENDSSLPNKENNSCSVSDNCALVKLHFKTEKVNNHEVVEAYENSNKMGMEMVYVKDVNGSHYNNDIGKDCYTEERSKNNGNVNGIYEEHNYVILSAPSNHTVLPVDMNRKGNWAECNNNQNGYDMQKQHKQDKMKEDSSPSDKSPTADLGKFMMAETLRDMVMVCVMEDDQIQLKQLPCVGQEVDIDTCQPLPYKMIRSVLRIKGKFYNCSLVNVHAPTEEKPDDEKEAFYTLLERTYYDDYPGNGIKMVLGDLNAQEIVDQENMEEGGNQIDDEWEATKRMITTTAEEILGYNTRKKTKKWYDEECKMVTAEKNKAYINMIQKGNTRNEHFSQLLNGYRNFNGTEDDITIVGDEEDTPTIEVVEAIAELKNNKAPDDLPVVQDNRKAEPQEYSEEVIREINCEKSIERDEYIQKKKPKGKAKFIGQSKAEKEMAMHLIETMKRKGNTESLECHICNPPRSFTAPTTLISHYRSHAGIKPYECRICHSVFTRQHSLNYHMLIHSNQTRFTCADCGRKFRHPSHFKEHRRRHTGESPYECSDCMLRFKTRNTYKRHLKTRHGKVLTTSGGLIILSEEEFRRVRTLPRSPHNTTTTTHIKQDLSGKKRSRKGKGRFKVSSKKKRLEPHEVMSEEDEDEIKEDTNFNFDRETYQPSVVAMIACGKNGEENKIITDMGDMNHSNNVEAEEILLGKSESEPFQKSFQDIVEEAMRQSNISFKDDPENDKANVVVMDVPVTDTEDLYSSKGDTYDNKQENTQKTDAPTINIKSSWNTVNVNLKLQNKGTARNKSDQKSICKSANKNIVQLRPKSCKKSLILPSTVSFNPLVINAGIHQPQTLSTVIPSNVQTPPFSSSNSSSSSSSSFLPSPYSIDNKKSATTQLDSEVLNIVGSDRLSIISTSSQQATIMLLADDCNSFTTVSNRNYILKDFENNSGEILSAPQL</sequence>
<dbReference type="PANTHER" id="PTHR24394">
    <property type="entry name" value="ZINC FINGER PROTEIN"/>
    <property type="match status" value="1"/>
</dbReference>
<feature type="domain" description="C2H2-type" evidence="9">
    <location>
        <begin position="582"/>
        <end position="605"/>
    </location>
</feature>
<feature type="domain" description="C2H2-type" evidence="9">
    <location>
        <begin position="554"/>
        <end position="581"/>
    </location>
</feature>
<reference evidence="10 11" key="1">
    <citation type="journal article" date="2022" name="Allergy">
        <title>Genome assembly and annotation of Periplaneta americana reveal a comprehensive cockroach allergen profile.</title>
        <authorList>
            <person name="Wang L."/>
            <person name="Xiong Q."/>
            <person name="Saelim N."/>
            <person name="Wang L."/>
            <person name="Nong W."/>
            <person name="Wan A.T."/>
            <person name="Shi M."/>
            <person name="Liu X."/>
            <person name="Cao Q."/>
            <person name="Hui J.H.L."/>
            <person name="Sookrung N."/>
            <person name="Leung T.F."/>
            <person name="Tungtrongchitr A."/>
            <person name="Tsui S.K.W."/>
        </authorList>
    </citation>
    <scope>NUCLEOTIDE SEQUENCE [LARGE SCALE GENOMIC DNA]</scope>
    <source>
        <strain evidence="10">PWHHKU_190912</strain>
    </source>
</reference>
<feature type="region of interest" description="Disordered" evidence="8">
    <location>
        <begin position="630"/>
        <end position="682"/>
    </location>
</feature>
<dbReference type="SUPFAM" id="SSF57667">
    <property type="entry name" value="beta-beta-alpha zinc fingers"/>
    <property type="match status" value="2"/>
</dbReference>
<keyword evidence="11" id="KW-1185">Reference proteome</keyword>
<keyword evidence="3" id="KW-0677">Repeat</keyword>
<dbReference type="SMART" id="SM00355">
    <property type="entry name" value="ZnF_C2H2"/>
    <property type="match status" value="4"/>
</dbReference>
<feature type="domain" description="C2H2-type" evidence="9">
    <location>
        <begin position="496"/>
        <end position="525"/>
    </location>
</feature>
<evidence type="ECO:0000256" key="3">
    <source>
        <dbReference type="ARBA" id="ARBA00022737"/>
    </source>
</evidence>
<keyword evidence="2" id="KW-0479">Metal-binding</keyword>
<proteinExistence type="predicted"/>
<name>A0ABQ8TIT1_PERAM</name>
<evidence type="ECO:0000256" key="8">
    <source>
        <dbReference type="SAM" id="MobiDB-lite"/>
    </source>
</evidence>
<evidence type="ECO:0000256" key="6">
    <source>
        <dbReference type="ARBA" id="ARBA00023242"/>
    </source>
</evidence>
<dbReference type="Gene3D" id="3.30.160.60">
    <property type="entry name" value="Classic Zinc Finger"/>
    <property type="match status" value="4"/>
</dbReference>
<evidence type="ECO:0000256" key="2">
    <source>
        <dbReference type="ARBA" id="ARBA00022723"/>
    </source>
</evidence>
<accession>A0ABQ8TIT1</accession>
<feature type="compositionally biased region" description="Basic residues" evidence="8">
    <location>
        <begin position="649"/>
        <end position="668"/>
    </location>
</feature>
<organism evidence="10 11">
    <name type="scientific">Periplaneta americana</name>
    <name type="common">American cockroach</name>
    <name type="synonym">Blatta americana</name>
    <dbReference type="NCBI Taxonomy" id="6978"/>
    <lineage>
        <taxon>Eukaryota</taxon>
        <taxon>Metazoa</taxon>
        <taxon>Ecdysozoa</taxon>
        <taxon>Arthropoda</taxon>
        <taxon>Hexapoda</taxon>
        <taxon>Insecta</taxon>
        <taxon>Pterygota</taxon>
        <taxon>Neoptera</taxon>
        <taxon>Polyneoptera</taxon>
        <taxon>Dictyoptera</taxon>
        <taxon>Blattodea</taxon>
        <taxon>Blattoidea</taxon>
        <taxon>Blattidae</taxon>
        <taxon>Blattinae</taxon>
        <taxon>Periplaneta</taxon>
    </lineage>
</organism>
<dbReference type="InterPro" id="IPR013087">
    <property type="entry name" value="Znf_C2H2_type"/>
</dbReference>
<keyword evidence="4 7" id="KW-0863">Zinc-finger</keyword>
<feature type="region of interest" description="Disordered" evidence="8">
    <location>
        <begin position="163"/>
        <end position="193"/>
    </location>
</feature>
<dbReference type="PROSITE" id="PS00028">
    <property type="entry name" value="ZINC_FINGER_C2H2_1"/>
    <property type="match status" value="3"/>
</dbReference>
<evidence type="ECO:0000256" key="5">
    <source>
        <dbReference type="ARBA" id="ARBA00022833"/>
    </source>
</evidence>
<comment type="subcellular location">
    <subcellularLocation>
        <location evidence="1">Nucleus</location>
    </subcellularLocation>
</comment>
<evidence type="ECO:0000256" key="4">
    <source>
        <dbReference type="ARBA" id="ARBA00022771"/>
    </source>
</evidence>
<evidence type="ECO:0000313" key="10">
    <source>
        <dbReference type="EMBL" id="KAJ4446339.1"/>
    </source>
</evidence>
<comment type="caution">
    <text evidence="10">The sequence shown here is derived from an EMBL/GenBank/DDBJ whole genome shotgun (WGS) entry which is preliminary data.</text>
</comment>
<dbReference type="PROSITE" id="PS50157">
    <property type="entry name" value="ZINC_FINGER_C2H2_2"/>
    <property type="match status" value="4"/>
</dbReference>
<feature type="compositionally biased region" description="Basic and acidic residues" evidence="8">
    <location>
        <begin position="171"/>
        <end position="185"/>
    </location>
</feature>
<evidence type="ECO:0000259" key="9">
    <source>
        <dbReference type="PROSITE" id="PS50157"/>
    </source>
</evidence>
<keyword evidence="5" id="KW-0862">Zinc</keyword>
<dbReference type="Proteomes" id="UP001148838">
    <property type="component" value="Unassembled WGS sequence"/>
</dbReference>
<dbReference type="EMBL" id="JAJSOF020000009">
    <property type="protein sequence ID" value="KAJ4446339.1"/>
    <property type="molecule type" value="Genomic_DNA"/>
</dbReference>
<dbReference type="Pfam" id="PF00096">
    <property type="entry name" value="zf-C2H2"/>
    <property type="match status" value="2"/>
</dbReference>
<protein>
    <recommendedName>
        <fullName evidence="9">C2H2-type domain-containing protein</fullName>
    </recommendedName>
</protein>